<dbReference type="Gene3D" id="3.40.50.1820">
    <property type="entry name" value="alpha/beta hydrolase"/>
    <property type="match status" value="1"/>
</dbReference>
<dbReference type="RefSeq" id="WP_272209097.1">
    <property type="nucleotide sequence ID" value="NZ_JAQOMV010000031.1"/>
</dbReference>
<dbReference type="Pfam" id="PF12146">
    <property type="entry name" value="Hydrolase_4"/>
    <property type="match status" value="1"/>
</dbReference>
<protein>
    <submittedName>
        <fullName evidence="2">Lysophospholipase</fullName>
    </submittedName>
</protein>
<evidence type="ECO:0000313" key="3">
    <source>
        <dbReference type="Proteomes" id="UP001220670"/>
    </source>
</evidence>
<dbReference type="InterPro" id="IPR029058">
    <property type="entry name" value="AB_hydrolase_fold"/>
</dbReference>
<comment type="caution">
    <text evidence="2">The sequence shown here is derived from an EMBL/GenBank/DDBJ whole genome shotgun (WGS) entry which is preliminary data.</text>
</comment>
<evidence type="ECO:0000259" key="1">
    <source>
        <dbReference type="Pfam" id="PF12146"/>
    </source>
</evidence>
<reference evidence="2" key="1">
    <citation type="submission" date="2023-01" db="EMBL/GenBank/DDBJ databases">
        <title>Genome analysis of 13 Lactobacillus isolated from gut of wild boar.</title>
        <authorList>
            <person name="Papp P."/>
            <person name="Libisch B."/>
            <person name="Nagy T."/>
            <person name="Olasz F."/>
        </authorList>
    </citation>
    <scope>NUCLEOTIDE SEQUENCE</scope>
    <source>
        <strain evidence="2">F146</strain>
    </source>
</reference>
<dbReference type="InterPro" id="IPR051044">
    <property type="entry name" value="MAG_DAG_Lipase"/>
</dbReference>
<proteinExistence type="predicted"/>
<dbReference type="AlphaFoldDB" id="A0AAJ1HV60"/>
<dbReference type="PANTHER" id="PTHR11614">
    <property type="entry name" value="PHOSPHOLIPASE-RELATED"/>
    <property type="match status" value="1"/>
</dbReference>
<dbReference type="Proteomes" id="UP001220670">
    <property type="component" value="Unassembled WGS sequence"/>
</dbReference>
<feature type="domain" description="Serine aminopeptidase S33" evidence="1">
    <location>
        <begin position="30"/>
        <end position="255"/>
    </location>
</feature>
<dbReference type="InterPro" id="IPR000073">
    <property type="entry name" value="AB_hydrolase_1"/>
</dbReference>
<gene>
    <name evidence="2" type="ORF">PO250_06715</name>
</gene>
<dbReference type="EMBL" id="JAQONE010000023">
    <property type="protein sequence ID" value="MDC2829986.1"/>
    <property type="molecule type" value="Genomic_DNA"/>
</dbReference>
<dbReference type="PRINTS" id="PR00111">
    <property type="entry name" value="ABHYDROLASE"/>
</dbReference>
<name>A0AAJ1HV60_LIMMU</name>
<dbReference type="InterPro" id="IPR022742">
    <property type="entry name" value="Hydrolase_4"/>
</dbReference>
<dbReference type="SUPFAM" id="SSF53474">
    <property type="entry name" value="alpha/beta-Hydrolases"/>
    <property type="match status" value="1"/>
</dbReference>
<sequence>MSEAIGESQLLIKTPDHQQLFVKQNRPLAPQAVLVVVHGLGGHQGRYDYLTNWFVAHHVAVYRYDHRGHGQTPGAHGVYGDFNHFPDDLKTVVDWAKKNTPHLPIFVVGHSLGGGTAMAFGAKYPATVNGIISVGALTRYHNQIFGPVHHFKADETISGSFGDRSNSSAWMRKDYQDDPLNLTVIKGSLLNAALDLVAFNKSHAADFVDPVLVLHGAEDGVVSVDDSMDSYREIASVDKELHVYPCLRHQVLNEPSRRREVYQEILNWMKKHG</sequence>
<accession>A0AAJ1HV60</accession>
<evidence type="ECO:0000313" key="2">
    <source>
        <dbReference type="EMBL" id="MDC2829986.1"/>
    </source>
</evidence>
<organism evidence="2 3">
    <name type="scientific">Limosilactobacillus mucosae</name>
    <name type="common">Lactobacillus mucosae</name>
    <dbReference type="NCBI Taxonomy" id="97478"/>
    <lineage>
        <taxon>Bacteria</taxon>
        <taxon>Bacillati</taxon>
        <taxon>Bacillota</taxon>
        <taxon>Bacilli</taxon>
        <taxon>Lactobacillales</taxon>
        <taxon>Lactobacillaceae</taxon>
        <taxon>Limosilactobacillus</taxon>
    </lineage>
</organism>